<feature type="binding site" evidence="5">
    <location>
        <position position="231"/>
    </location>
    <ligand>
        <name>NAD(+)</name>
        <dbReference type="ChEBI" id="CHEBI:57540"/>
    </ligand>
</feature>
<feature type="binding site" evidence="7">
    <location>
        <position position="391"/>
    </location>
    <ligand>
        <name>NAD(+)</name>
        <dbReference type="ChEBI" id="CHEBI:57540"/>
    </ligand>
</feature>
<feature type="binding site" evidence="5 6">
    <location>
        <position position="230"/>
    </location>
    <ligand>
        <name>substrate</name>
    </ligand>
</feature>
<comment type="function">
    <text evidence="5">May play a key role in the regulation of the intracellular concentration of adenosylhomocysteine.</text>
</comment>
<dbReference type="NCBIfam" id="NF004005">
    <property type="entry name" value="PRK05476.2-3"/>
    <property type="match status" value="1"/>
</dbReference>
<feature type="binding site" evidence="5 7">
    <location>
        <position position="384"/>
    </location>
    <ligand>
        <name>NAD(+)</name>
        <dbReference type="ChEBI" id="CHEBI:57540"/>
    </ligand>
</feature>
<comment type="pathway">
    <text evidence="5 8">Amino-acid biosynthesis; L-homocysteine biosynthesis; L-homocysteine from S-adenosyl-L-homocysteine: step 1/1.</text>
</comment>
<dbReference type="Gene3D" id="3.40.50.720">
    <property type="entry name" value="NAD(P)-binding Rossmann-like Domain"/>
    <property type="match status" value="1"/>
</dbReference>
<evidence type="ECO:0000313" key="11">
    <source>
        <dbReference type="EMBL" id="CAA9490227.1"/>
    </source>
</evidence>
<evidence type="ECO:0000256" key="7">
    <source>
        <dbReference type="PIRSR" id="PIRSR001109-2"/>
    </source>
</evidence>
<feature type="domain" description="S-adenosyl-L-homocysteine hydrolase NAD binding" evidence="10">
    <location>
        <begin position="231"/>
        <end position="390"/>
    </location>
</feature>
<dbReference type="InterPro" id="IPR020082">
    <property type="entry name" value="S-Ado-L-homoCys_hydrolase_CS"/>
</dbReference>
<dbReference type="SMART" id="SM00996">
    <property type="entry name" value="AdoHcyase"/>
    <property type="match status" value="1"/>
</dbReference>
<gene>
    <name evidence="5" type="primary">ahcY</name>
    <name evidence="11" type="ORF">AVDCRST_MAG44-164</name>
</gene>
<dbReference type="InterPro" id="IPR036291">
    <property type="entry name" value="NAD(P)-bd_dom_sf"/>
</dbReference>
<protein>
    <recommendedName>
        <fullName evidence="5">Adenosylhomocysteinase</fullName>
        <ecNumber evidence="5">3.13.2.1</ecNumber>
    </recommendedName>
    <alternativeName>
        <fullName evidence="5">S-adenosyl-L-homocysteine hydrolase</fullName>
        <shortName evidence="5">AdoHcyase</shortName>
    </alternativeName>
</protein>
<feature type="binding site" evidence="5 7">
    <location>
        <begin position="197"/>
        <end position="199"/>
    </location>
    <ligand>
        <name>NAD(+)</name>
        <dbReference type="ChEBI" id="CHEBI:57540"/>
    </ligand>
</feature>
<feature type="binding site" evidence="7">
    <location>
        <begin position="262"/>
        <end position="267"/>
    </location>
    <ligand>
        <name>NAD(+)</name>
        <dbReference type="ChEBI" id="CHEBI:57540"/>
    </ligand>
</feature>
<dbReference type="Pfam" id="PF05221">
    <property type="entry name" value="AdoHcyase"/>
    <property type="match status" value="1"/>
</dbReference>
<evidence type="ECO:0000256" key="3">
    <source>
        <dbReference type="ARBA" id="ARBA00022801"/>
    </source>
</evidence>
<keyword evidence="5" id="KW-0963">Cytoplasm</keyword>
<dbReference type="PROSITE" id="PS00739">
    <property type="entry name" value="ADOHCYASE_2"/>
    <property type="match status" value="1"/>
</dbReference>
<comment type="subcellular location">
    <subcellularLocation>
        <location evidence="5">Cytoplasm</location>
    </subcellularLocation>
</comment>
<feature type="binding site" evidence="5 6">
    <location>
        <position position="196"/>
    </location>
    <ligand>
        <name>substrate</name>
    </ligand>
</feature>
<feature type="binding site" evidence="5 6">
    <location>
        <position position="137"/>
    </location>
    <ligand>
        <name>substrate</name>
    </ligand>
</feature>
<sequence length="470" mass="51449">MATQAETRFNDYVVKDLGLADFGRKEIEIAETEMPGLMSLRGEFGASKPLKGARITGSLHMTIQTAVLIETLIELGADIRWASCNIFSTQDHAAAAIAVRGIPCFAVKGETLEEYWDYVTRIFDWGQDQTCNMILDDGGDATMFGLWGARVEAGEELFAPSNEEEEVFVATLQRFLKERPGYLTKTVQNIKGVSEETTTGVHRLYDLSKQGKLPFPAINVNDSVTKSKFDNLYGCKESLVDAIRRATDVMLAGKVACVAGFGDVGKGSAASLRNGGARVLVTEVDPICALQAAMEGYEVITMEEAVTRADIFVTATGNMDVITLEHMRAMKNMAIVCNIGHFDSEIQIGALSNMKWTEIKPQVDEVEFPDGKKIIVLSKGRLVNLGNATGHPSFVMSSSFTNQVLAQIELWTGGDKYGNDVYVLPKHLDEKVAALHLDKLGVKLTKLNAKQAAYIGVAPEGPFKPEHYRY</sequence>
<dbReference type="AlphaFoldDB" id="A0A6J4SA88"/>
<dbReference type="PROSITE" id="PS00738">
    <property type="entry name" value="ADOHCYASE_1"/>
    <property type="match status" value="1"/>
</dbReference>
<dbReference type="EMBL" id="CADCVY010000013">
    <property type="protein sequence ID" value="CAA9490227.1"/>
    <property type="molecule type" value="Genomic_DNA"/>
</dbReference>
<dbReference type="Gene3D" id="3.40.50.1480">
    <property type="entry name" value="Adenosylhomocysteinase-like"/>
    <property type="match status" value="1"/>
</dbReference>
<dbReference type="SMART" id="SM00997">
    <property type="entry name" value="AdoHcyase_NAD"/>
    <property type="match status" value="1"/>
</dbReference>
<dbReference type="EC" id="3.13.2.1" evidence="5"/>
<dbReference type="PANTHER" id="PTHR23420">
    <property type="entry name" value="ADENOSYLHOMOCYSTEINASE"/>
    <property type="match status" value="1"/>
</dbReference>
<feature type="binding site" evidence="5 6">
    <location>
        <position position="62"/>
    </location>
    <ligand>
        <name>substrate</name>
    </ligand>
</feature>
<dbReference type="PANTHER" id="PTHR23420:SF0">
    <property type="entry name" value="ADENOSYLHOMOCYSTEINASE"/>
    <property type="match status" value="1"/>
</dbReference>
<comment type="catalytic activity">
    <reaction evidence="5 8">
        <text>S-adenosyl-L-homocysteine + H2O = L-homocysteine + adenosine</text>
        <dbReference type="Rhea" id="RHEA:21708"/>
        <dbReference type="ChEBI" id="CHEBI:15377"/>
        <dbReference type="ChEBI" id="CHEBI:16335"/>
        <dbReference type="ChEBI" id="CHEBI:57856"/>
        <dbReference type="ChEBI" id="CHEBI:58199"/>
        <dbReference type="EC" id="3.13.2.1"/>
    </reaction>
</comment>
<evidence type="ECO:0000259" key="10">
    <source>
        <dbReference type="SMART" id="SM00997"/>
    </source>
</evidence>
<evidence type="ECO:0000256" key="8">
    <source>
        <dbReference type="RuleBase" id="RU000548"/>
    </source>
</evidence>
<evidence type="ECO:0000256" key="6">
    <source>
        <dbReference type="PIRSR" id="PIRSR001109-1"/>
    </source>
</evidence>
<dbReference type="InterPro" id="IPR000043">
    <property type="entry name" value="Adenosylhomocysteinase-like"/>
</dbReference>
<dbReference type="GO" id="GO:0006730">
    <property type="term" value="P:one-carbon metabolic process"/>
    <property type="evidence" value="ECO:0007669"/>
    <property type="project" value="UniProtKB-UniRule"/>
</dbReference>
<dbReference type="GO" id="GO:0071269">
    <property type="term" value="P:L-homocysteine biosynthetic process"/>
    <property type="evidence" value="ECO:0007669"/>
    <property type="project" value="UniProtKB-UniRule"/>
</dbReference>
<name>A0A6J4SA88_9SPHN</name>
<dbReference type="HAMAP" id="MF_00563">
    <property type="entry name" value="AdoHcyase"/>
    <property type="match status" value="1"/>
</dbReference>
<feature type="binding site" evidence="5 7">
    <location>
        <position position="283"/>
    </location>
    <ligand>
        <name>NAD(+)</name>
        <dbReference type="ChEBI" id="CHEBI:57540"/>
    </ligand>
</feature>
<keyword evidence="2 5" id="KW-0554">One-carbon metabolism</keyword>
<evidence type="ECO:0000256" key="1">
    <source>
        <dbReference type="ARBA" id="ARBA00007122"/>
    </source>
</evidence>
<feature type="binding site" evidence="5">
    <location>
        <begin position="260"/>
        <end position="265"/>
    </location>
    <ligand>
        <name>NAD(+)</name>
        <dbReference type="ChEBI" id="CHEBI:57540"/>
    </ligand>
</feature>
<dbReference type="Pfam" id="PF00670">
    <property type="entry name" value="AdoHcyase_NAD"/>
    <property type="match status" value="1"/>
</dbReference>
<dbReference type="CDD" id="cd00401">
    <property type="entry name" value="SAHH"/>
    <property type="match status" value="1"/>
</dbReference>
<dbReference type="PIRSF" id="PIRSF001109">
    <property type="entry name" value="Ad_hcy_hydrolase"/>
    <property type="match status" value="1"/>
</dbReference>
<dbReference type="NCBIfam" id="TIGR00936">
    <property type="entry name" value="ahcY"/>
    <property type="match status" value="1"/>
</dbReference>
<organism evidence="11">
    <name type="scientific">uncultured Sphingomonas sp</name>
    <dbReference type="NCBI Taxonomy" id="158754"/>
    <lineage>
        <taxon>Bacteria</taxon>
        <taxon>Pseudomonadati</taxon>
        <taxon>Pseudomonadota</taxon>
        <taxon>Alphaproteobacteria</taxon>
        <taxon>Sphingomonadales</taxon>
        <taxon>Sphingomonadaceae</taxon>
        <taxon>Sphingomonas</taxon>
        <taxon>environmental samples</taxon>
    </lineage>
</organism>
<proteinExistence type="inferred from homology"/>
<dbReference type="GO" id="GO:0005829">
    <property type="term" value="C:cytosol"/>
    <property type="evidence" value="ECO:0007669"/>
    <property type="project" value="TreeGrafter"/>
</dbReference>
<feature type="binding site" evidence="5 6">
    <location>
        <position position="226"/>
    </location>
    <ligand>
        <name>substrate</name>
    </ligand>
</feature>
<feature type="binding site" evidence="5">
    <location>
        <position position="318"/>
    </location>
    <ligand>
        <name>NAD(+)</name>
        <dbReference type="ChEBI" id="CHEBI:57540"/>
    </ligand>
</feature>
<evidence type="ECO:0000256" key="9">
    <source>
        <dbReference type="RuleBase" id="RU004166"/>
    </source>
</evidence>
<evidence type="ECO:0000256" key="5">
    <source>
        <dbReference type="HAMAP-Rule" id="MF_00563"/>
    </source>
</evidence>
<dbReference type="GO" id="GO:0004013">
    <property type="term" value="F:adenosylhomocysteinase activity"/>
    <property type="evidence" value="ECO:0007669"/>
    <property type="project" value="UniProtKB-UniRule"/>
</dbReference>
<dbReference type="GO" id="GO:0033353">
    <property type="term" value="P:S-adenosylmethionine cycle"/>
    <property type="evidence" value="ECO:0007669"/>
    <property type="project" value="TreeGrafter"/>
</dbReference>
<dbReference type="InterPro" id="IPR015878">
    <property type="entry name" value="Ado_hCys_hydrolase_NAD-bd"/>
</dbReference>
<feature type="binding site" evidence="5 7">
    <location>
        <begin position="339"/>
        <end position="341"/>
    </location>
    <ligand>
        <name>NAD(+)</name>
        <dbReference type="ChEBI" id="CHEBI:57540"/>
    </ligand>
</feature>
<keyword evidence="3 5" id="KW-0378">Hydrolase</keyword>
<dbReference type="SUPFAM" id="SSF51735">
    <property type="entry name" value="NAD(P)-binding Rossmann-fold domains"/>
    <property type="match status" value="1"/>
</dbReference>
<dbReference type="FunFam" id="3.40.50.720:FF:000004">
    <property type="entry name" value="Adenosylhomocysteinase"/>
    <property type="match status" value="1"/>
</dbReference>
<reference evidence="11" key="1">
    <citation type="submission" date="2020-02" db="EMBL/GenBank/DDBJ databases">
        <authorList>
            <person name="Meier V. D."/>
        </authorList>
    </citation>
    <scope>NUCLEOTIDE SEQUENCE</scope>
    <source>
        <strain evidence="11">AVDCRST_MAG44</strain>
    </source>
</reference>
<accession>A0A6J4SA88</accession>
<dbReference type="UniPathway" id="UPA00314">
    <property type="reaction ID" value="UER00076"/>
</dbReference>
<evidence type="ECO:0000256" key="4">
    <source>
        <dbReference type="ARBA" id="ARBA00023027"/>
    </source>
</evidence>
<dbReference type="SUPFAM" id="SSF52283">
    <property type="entry name" value="Formate/glycerate dehydrogenase catalytic domain-like"/>
    <property type="match status" value="1"/>
</dbReference>
<comment type="similarity">
    <text evidence="1 5 9">Belongs to the adenosylhomocysteinase family.</text>
</comment>
<dbReference type="InterPro" id="IPR042172">
    <property type="entry name" value="Adenosylhomocyst_ase-like_sf"/>
</dbReference>
<evidence type="ECO:0000256" key="2">
    <source>
        <dbReference type="ARBA" id="ARBA00022563"/>
    </source>
</evidence>
<comment type="cofactor">
    <cofactor evidence="5 7 8">
        <name>NAD(+)</name>
        <dbReference type="ChEBI" id="CHEBI:57540"/>
    </cofactor>
    <text evidence="5 7 8">Binds 1 NAD(+) per subunit.</text>
</comment>
<keyword evidence="4 5" id="KW-0520">NAD</keyword>